<dbReference type="EMBL" id="KN400257">
    <property type="protein sequence ID" value="KHG13800.1"/>
    <property type="molecule type" value="Genomic_DNA"/>
</dbReference>
<reference evidence="2" key="1">
    <citation type="submission" date="2014-09" db="EMBL/GenBank/DDBJ databases">
        <authorList>
            <person name="Mudge J."/>
            <person name="Ramaraj T."/>
            <person name="Lindquist I.E."/>
            <person name="Bharti A.K."/>
            <person name="Sundararajan A."/>
            <person name="Cameron C.T."/>
            <person name="Woodward J.E."/>
            <person name="May G.D."/>
            <person name="Brubaker C."/>
            <person name="Broadhvest J."/>
            <person name="Wilkins T.A."/>
        </authorList>
    </citation>
    <scope>NUCLEOTIDE SEQUENCE</scope>
    <source>
        <strain evidence="2">cv. AKA8401</strain>
    </source>
</reference>
<dbReference type="Proteomes" id="UP000032142">
    <property type="component" value="Unassembled WGS sequence"/>
</dbReference>
<keyword evidence="2" id="KW-1185">Reference proteome</keyword>
<organism evidence="1 2">
    <name type="scientific">Gossypium arboreum</name>
    <name type="common">Tree cotton</name>
    <name type="synonym">Gossypium nanking</name>
    <dbReference type="NCBI Taxonomy" id="29729"/>
    <lineage>
        <taxon>Eukaryota</taxon>
        <taxon>Viridiplantae</taxon>
        <taxon>Streptophyta</taxon>
        <taxon>Embryophyta</taxon>
        <taxon>Tracheophyta</taxon>
        <taxon>Spermatophyta</taxon>
        <taxon>Magnoliopsida</taxon>
        <taxon>eudicotyledons</taxon>
        <taxon>Gunneridae</taxon>
        <taxon>Pentapetalae</taxon>
        <taxon>rosids</taxon>
        <taxon>malvids</taxon>
        <taxon>Malvales</taxon>
        <taxon>Malvaceae</taxon>
        <taxon>Malvoideae</taxon>
        <taxon>Gossypium</taxon>
    </lineage>
</organism>
<evidence type="ECO:0000313" key="1">
    <source>
        <dbReference type="EMBL" id="KHG13800.1"/>
    </source>
</evidence>
<name>A0A0B0NLX4_GOSAR</name>
<protein>
    <submittedName>
        <fullName evidence="1">Uncharacterized protein</fullName>
    </submittedName>
</protein>
<gene>
    <name evidence="1" type="ORF">F383_19308</name>
</gene>
<dbReference type="AlphaFoldDB" id="A0A0B0NLX4"/>
<evidence type="ECO:0000313" key="2">
    <source>
        <dbReference type="Proteomes" id="UP000032142"/>
    </source>
</evidence>
<sequence>MIYISNVPKSNTCLHNHSISRNTY</sequence>
<accession>A0A0B0NLX4</accession>
<proteinExistence type="predicted"/>